<proteinExistence type="inferred from homology"/>
<evidence type="ECO:0000313" key="9">
    <source>
        <dbReference type="RefSeq" id="XP_065675412.1"/>
    </source>
</evidence>
<dbReference type="PRINTS" id="PR00176">
    <property type="entry name" value="NANEUSMPORT"/>
</dbReference>
<feature type="transmembrane region" description="Helical" evidence="7">
    <location>
        <begin position="356"/>
        <end position="379"/>
    </location>
</feature>
<evidence type="ECO:0000256" key="4">
    <source>
        <dbReference type="ARBA" id="ARBA00022989"/>
    </source>
</evidence>
<accession>A0ABM4DLJ3</accession>
<feature type="transmembrane region" description="Helical" evidence="7">
    <location>
        <begin position="114"/>
        <end position="135"/>
    </location>
</feature>
<comment type="similarity">
    <text evidence="6">Belongs to the sodium:neurotransmitter symporter (SNF) (TC 2.A.22) family.</text>
</comment>
<feature type="transmembrane region" description="Helical" evidence="7">
    <location>
        <begin position="495"/>
        <end position="514"/>
    </location>
</feature>
<evidence type="ECO:0000256" key="3">
    <source>
        <dbReference type="ARBA" id="ARBA00022692"/>
    </source>
</evidence>
<evidence type="ECO:0000313" key="8">
    <source>
        <dbReference type="Proteomes" id="UP001652625"/>
    </source>
</evidence>
<dbReference type="InterPro" id="IPR000175">
    <property type="entry name" value="Na/ntran_symport"/>
</dbReference>
<dbReference type="PANTHER" id="PTHR11616">
    <property type="entry name" value="SODIUM/CHLORIDE DEPENDENT TRANSPORTER"/>
    <property type="match status" value="1"/>
</dbReference>
<dbReference type="PROSITE" id="PS00610">
    <property type="entry name" value="NA_NEUROTRAN_SYMP_1"/>
    <property type="match status" value="1"/>
</dbReference>
<dbReference type="RefSeq" id="XP_065675412.1">
    <property type="nucleotide sequence ID" value="XM_065819340.1"/>
</dbReference>
<reference evidence="9" key="1">
    <citation type="submission" date="2025-08" db="UniProtKB">
        <authorList>
            <consortium name="RefSeq"/>
        </authorList>
    </citation>
    <scope>IDENTIFICATION</scope>
</reference>
<evidence type="ECO:0000256" key="6">
    <source>
        <dbReference type="RuleBase" id="RU003732"/>
    </source>
</evidence>
<dbReference type="Pfam" id="PF00209">
    <property type="entry name" value="SNF"/>
    <property type="match status" value="1"/>
</dbReference>
<organism evidence="8 9">
    <name type="scientific">Hydra vulgaris</name>
    <name type="common">Hydra</name>
    <name type="synonym">Hydra attenuata</name>
    <dbReference type="NCBI Taxonomy" id="6087"/>
    <lineage>
        <taxon>Eukaryota</taxon>
        <taxon>Metazoa</taxon>
        <taxon>Cnidaria</taxon>
        <taxon>Hydrozoa</taxon>
        <taxon>Hydroidolina</taxon>
        <taxon>Anthoathecata</taxon>
        <taxon>Aplanulata</taxon>
        <taxon>Hydridae</taxon>
        <taxon>Hydra</taxon>
    </lineage>
</organism>
<name>A0ABM4DLJ3_HYDVU</name>
<evidence type="ECO:0000256" key="5">
    <source>
        <dbReference type="ARBA" id="ARBA00023136"/>
    </source>
</evidence>
<feature type="transmembrane region" description="Helical" evidence="7">
    <location>
        <begin position="618"/>
        <end position="643"/>
    </location>
</feature>
<dbReference type="GeneID" id="136072004"/>
<feature type="transmembrane region" description="Helical" evidence="7">
    <location>
        <begin position="156"/>
        <end position="183"/>
    </location>
</feature>
<dbReference type="SUPFAM" id="SSF161070">
    <property type="entry name" value="SNF-like"/>
    <property type="match status" value="1"/>
</dbReference>
<evidence type="ECO:0000256" key="2">
    <source>
        <dbReference type="ARBA" id="ARBA00022448"/>
    </source>
</evidence>
<feature type="transmembrane region" description="Helical" evidence="7">
    <location>
        <begin position="534"/>
        <end position="551"/>
    </location>
</feature>
<feature type="transmembrane region" description="Helical" evidence="7">
    <location>
        <begin position="327"/>
        <end position="344"/>
    </location>
</feature>
<comment type="subcellular location">
    <subcellularLocation>
        <location evidence="1">Membrane</location>
        <topology evidence="1">Multi-pass membrane protein</topology>
    </subcellularLocation>
</comment>
<feature type="transmembrane region" description="Helical" evidence="7">
    <location>
        <begin position="274"/>
        <end position="291"/>
    </location>
</feature>
<dbReference type="InterPro" id="IPR037272">
    <property type="entry name" value="SNS_sf"/>
</dbReference>
<feature type="transmembrane region" description="Helical" evidence="7">
    <location>
        <begin position="84"/>
        <end position="102"/>
    </location>
</feature>
<feature type="transmembrane region" description="Helical" evidence="7">
    <location>
        <begin position="572"/>
        <end position="591"/>
    </location>
</feature>
<keyword evidence="4 7" id="KW-1133">Transmembrane helix</keyword>
<dbReference type="Proteomes" id="UP001652625">
    <property type="component" value="Chromosome 15"/>
</dbReference>
<keyword evidence="6" id="KW-0769">Symport</keyword>
<sequence length="653" mass="75298">MNQYYDKEITNSLLESCFLPSLPTSITLVDKSHDEEDINDNRVTIGHLDDYETPHNETKCTFKYADVNTTTNFNRDKWNRRTTFLMMLMGYTIGLGNVWRFPYLCHKNGGATFLIPYFFLLFVEGLPLYYMELCIGQRLRRGSVAAWHLISPYLDGLGIASMIICVFVCLYYNVIVSWCLFYFTSSFKDPLPWSQCPTERMEQNMTENMTVSFTSTECLKAGSILYFWYRTTLNIAESIETSSETNWTLALYLLLSWFICWICMINGIHSEGKVVYITATLPLVLLAAMFFRGVNLKGFQDGLALLFLPDFTRLKDHRVWLDAASQVFYSLGIAYGSLIAFASYNPLKNDTTRDSLMMCVIDASVSIYSSIVLFCFLGYRAHYKMEECLSKLSTTLRLQTNISKEKISINRHIFENISNVLCNKSHFLNERSQSTGLAFIAVTEVLSTLPNSRTWCILFFLMLVMLGIDTQFGMLEGVITPILDSKLLYRTKHRTKIITGLVCFVMFVLSFSMVQNTGNYWLQLFENYCSGVPLMTVALLECFAVSYVYGIEKFSGDILYMTNKKPRQMWIFCWKFLSPCIIIIVLVFSIYDYSCNAATYQVWNKLQGKIESALLPPWSIFLSLMLLLFSIIFIPLIALIRFLHYKLRKKNGF</sequence>
<keyword evidence="2 6" id="KW-0813">Transport</keyword>
<evidence type="ECO:0000256" key="7">
    <source>
        <dbReference type="SAM" id="Phobius"/>
    </source>
</evidence>
<keyword evidence="5 7" id="KW-0472">Membrane</keyword>
<feature type="transmembrane region" description="Helical" evidence="7">
    <location>
        <begin position="249"/>
        <end position="267"/>
    </location>
</feature>
<dbReference type="PROSITE" id="PS50267">
    <property type="entry name" value="NA_NEUROTRAN_SYMP_3"/>
    <property type="match status" value="1"/>
</dbReference>
<dbReference type="PANTHER" id="PTHR11616:SF182">
    <property type="entry name" value="TRANSPORTER"/>
    <property type="match status" value="1"/>
</dbReference>
<feature type="transmembrane region" description="Helical" evidence="7">
    <location>
        <begin position="457"/>
        <end position="483"/>
    </location>
</feature>
<protein>
    <recommendedName>
        <fullName evidence="6">Transporter</fullName>
    </recommendedName>
</protein>
<keyword evidence="3 6" id="KW-0812">Transmembrane</keyword>
<keyword evidence="8" id="KW-1185">Reference proteome</keyword>
<gene>
    <name evidence="9" type="primary">LOC136072004</name>
</gene>
<evidence type="ECO:0000256" key="1">
    <source>
        <dbReference type="ARBA" id="ARBA00004141"/>
    </source>
</evidence>